<reference evidence="1" key="2">
    <citation type="journal article" date="2015" name="Fish Shellfish Immunol.">
        <title>Early steps in the European eel (Anguilla anguilla)-Vibrio vulnificus interaction in the gills: Role of the RtxA13 toxin.</title>
        <authorList>
            <person name="Callol A."/>
            <person name="Pajuelo D."/>
            <person name="Ebbesson L."/>
            <person name="Teles M."/>
            <person name="MacKenzie S."/>
            <person name="Amaro C."/>
        </authorList>
    </citation>
    <scope>NUCLEOTIDE SEQUENCE</scope>
</reference>
<evidence type="ECO:0000313" key="1">
    <source>
        <dbReference type="EMBL" id="JAH08722.1"/>
    </source>
</evidence>
<proteinExistence type="predicted"/>
<accession>A0A0E9PWT0</accession>
<organism evidence="1">
    <name type="scientific">Anguilla anguilla</name>
    <name type="common">European freshwater eel</name>
    <name type="synonym">Muraena anguilla</name>
    <dbReference type="NCBI Taxonomy" id="7936"/>
    <lineage>
        <taxon>Eukaryota</taxon>
        <taxon>Metazoa</taxon>
        <taxon>Chordata</taxon>
        <taxon>Craniata</taxon>
        <taxon>Vertebrata</taxon>
        <taxon>Euteleostomi</taxon>
        <taxon>Actinopterygii</taxon>
        <taxon>Neopterygii</taxon>
        <taxon>Teleostei</taxon>
        <taxon>Anguilliformes</taxon>
        <taxon>Anguillidae</taxon>
        <taxon>Anguilla</taxon>
    </lineage>
</organism>
<name>A0A0E9PWT0_ANGAN</name>
<reference evidence="1" key="1">
    <citation type="submission" date="2014-11" db="EMBL/GenBank/DDBJ databases">
        <authorList>
            <person name="Amaro Gonzalez C."/>
        </authorList>
    </citation>
    <scope>NUCLEOTIDE SEQUENCE</scope>
</reference>
<protein>
    <submittedName>
        <fullName evidence="1">Uncharacterized protein</fullName>
    </submittedName>
</protein>
<dbReference type="EMBL" id="GBXM01099855">
    <property type="protein sequence ID" value="JAH08722.1"/>
    <property type="molecule type" value="Transcribed_RNA"/>
</dbReference>
<dbReference type="AlphaFoldDB" id="A0A0E9PWT0"/>
<sequence length="45" mass="5265">MIKENQNTGAIGTNTDHFHNGTRLCQPSFYYLVKLQHAEKNSFFY</sequence>